<feature type="transmembrane region" description="Helical" evidence="3">
    <location>
        <begin position="59"/>
        <end position="80"/>
    </location>
</feature>
<dbReference type="SUPFAM" id="SSF55073">
    <property type="entry name" value="Nucleotide cyclase"/>
    <property type="match status" value="1"/>
</dbReference>
<dbReference type="InterPro" id="IPR043128">
    <property type="entry name" value="Rev_trsase/Diguanyl_cyclase"/>
</dbReference>
<keyword evidence="5" id="KW-0808">Transferase</keyword>
<dbReference type="PANTHER" id="PTHR45138:SF9">
    <property type="entry name" value="DIGUANYLATE CYCLASE DGCM-RELATED"/>
    <property type="match status" value="1"/>
</dbReference>
<dbReference type="SMART" id="SM00267">
    <property type="entry name" value="GGDEF"/>
    <property type="match status" value="1"/>
</dbReference>
<comment type="catalytic activity">
    <reaction evidence="2">
        <text>2 GTP = 3',3'-c-di-GMP + 2 diphosphate</text>
        <dbReference type="Rhea" id="RHEA:24898"/>
        <dbReference type="ChEBI" id="CHEBI:33019"/>
        <dbReference type="ChEBI" id="CHEBI:37565"/>
        <dbReference type="ChEBI" id="CHEBI:58805"/>
        <dbReference type="EC" id="2.7.7.65"/>
    </reaction>
</comment>
<dbReference type="EMBL" id="JAWDIO010000002">
    <property type="protein sequence ID" value="MDU0352954.1"/>
    <property type="molecule type" value="Genomic_DNA"/>
</dbReference>
<evidence type="ECO:0000259" key="4">
    <source>
        <dbReference type="PROSITE" id="PS50887"/>
    </source>
</evidence>
<dbReference type="PANTHER" id="PTHR45138">
    <property type="entry name" value="REGULATORY COMPONENTS OF SENSORY TRANSDUCTION SYSTEM"/>
    <property type="match status" value="1"/>
</dbReference>
<keyword evidence="3" id="KW-0812">Transmembrane</keyword>
<dbReference type="Pfam" id="PF00990">
    <property type="entry name" value="GGDEF"/>
    <property type="match status" value="1"/>
</dbReference>
<keyword evidence="3" id="KW-0472">Membrane</keyword>
<dbReference type="InterPro" id="IPR050469">
    <property type="entry name" value="Diguanylate_Cyclase"/>
</dbReference>
<sequence>MFGCHHCGGADKFFGIYLYFILSLFDLLYFSHFLGGALASFYGVNDRFIWPDNVWLQQYSLQIFVNLSLCLSLVFTYFLLQIWLYSKWVGRVLISTAALLLLNLVIGLFLPPAHQMLSVVLPFVLTSTLIVFTGIGLWLKDVVMAQSYTLAWCLFIVCSFLFGMQQLGLWSAPQSTLLLGAVLKIGWITLTLVVSYHRQKQELLTKKIDYLENDKISFLEEIQALSSTDEATEALEYKMQERTLELEVALRELSDRNRELEEKNTLDGLTGMRNRSYFDKKLVAEVRRSRREQTQLSVVMLDIDYFKKVNDNYGHLIGDECIKAVAQQIQAALKRPSDEACRFGGEEFALILPNTELQGAIAVVENIRINIENTPIQVGEVSINITISAGIGCAVADLSMPEDAILALADQQLYKAKNAGRNQVLASSTIEQDT</sequence>
<keyword evidence="3" id="KW-1133">Transmembrane helix</keyword>
<gene>
    <name evidence="5" type="ORF">RS130_02555</name>
</gene>
<feature type="domain" description="GGDEF" evidence="4">
    <location>
        <begin position="294"/>
        <end position="429"/>
    </location>
</feature>
<evidence type="ECO:0000256" key="2">
    <source>
        <dbReference type="ARBA" id="ARBA00034247"/>
    </source>
</evidence>
<comment type="caution">
    <text evidence="5">The sequence shown here is derived from an EMBL/GenBank/DDBJ whole genome shotgun (WGS) entry which is preliminary data.</text>
</comment>
<dbReference type="EC" id="2.7.7.65" evidence="1"/>
<keyword evidence="6" id="KW-1185">Reference proteome</keyword>
<evidence type="ECO:0000256" key="1">
    <source>
        <dbReference type="ARBA" id="ARBA00012528"/>
    </source>
</evidence>
<dbReference type="CDD" id="cd01949">
    <property type="entry name" value="GGDEF"/>
    <property type="match status" value="1"/>
</dbReference>
<dbReference type="Pfam" id="PF07695">
    <property type="entry name" value="7TMR-DISM_7TM"/>
    <property type="match status" value="1"/>
</dbReference>
<keyword evidence="5" id="KW-0548">Nucleotidyltransferase</keyword>
<evidence type="ECO:0000313" key="5">
    <source>
        <dbReference type="EMBL" id="MDU0352954.1"/>
    </source>
</evidence>
<dbReference type="Proteomes" id="UP001247805">
    <property type="component" value="Unassembled WGS sequence"/>
</dbReference>
<accession>A0ABU3SSG2</accession>
<reference evidence="5 6" key="1">
    <citation type="submission" date="2023-10" db="EMBL/GenBank/DDBJ databases">
        <title>Glaciecola aquimarina strain GGW-M5 nov., isolated from a coastal seawater.</title>
        <authorList>
            <person name="Bayburt H."/>
            <person name="Kim J.M."/>
            <person name="Choi B.J."/>
            <person name="Jeon C.O."/>
        </authorList>
    </citation>
    <scope>NUCLEOTIDE SEQUENCE [LARGE SCALE GENOMIC DNA]</scope>
    <source>
        <strain evidence="5 6">KCTC 32108</strain>
    </source>
</reference>
<dbReference type="GO" id="GO:0052621">
    <property type="term" value="F:diguanylate cyclase activity"/>
    <property type="evidence" value="ECO:0007669"/>
    <property type="project" value="UniProtKB-EC"/>
</dbReference>
<dbReference type="Gene3D" id="3.30.70.270">
    <property type="match status" value="1"/>
</dbReference>
<dbReference type="InterPro" id="IPR011623">
    <property type="entry name" value="7TMR_DISM_rcpt_extracell_dom1"/>
</dbReference>
<dbReference type="InterPro" id="IPR000160">
    <property type="entry name" value="GGDEF_dom"/>
</dbReference>
<dbReference type="RefSeq" id="WP_316027955.1">
    <property type="nucleotide sequence ID" value="NZ_JAWDIO010000002.1"/>
</dbReference>
<dbReference type="PROSITE" id="PS50887">
    <property type="entry name" value="GGDEF"/>
    <property type="match status" value="1"/>
</dbReference>
<evidence type="ECO:0000256" key="3">
    <source>
        <dbReference type="SAM" id="Phobius"/>
    </source>
</evidence>
<feature type="transmembrane region" description="Helical" evidence="3">
    <location>
        <begin position="116"/>
        <end position="139"/>
    </location>
</feature>
<organism evidence="5 6">
    <name type="scientific">Paraglaciecola aquimarina</name>
    <dbReference type="NCBI Taxonomy" id="1235557"/>
    <lineage>
        <taxon>Bacteria</taxon>
        <taxon>Pseudomonadati</taxon>
        <taxon>Pseudomonadota</taxon>
        <taxon>Gammaproteobacteria</taxon>
        <taxon>Alteromonadales</taxon>
        <taxon>Alteromonadaceae</taxon>
        <taxon>Paraglaciecola</taxon>
    </lineage>
</organism>
<dbReference type="NCBIfam" id="TIGR00254">
    <property type="entry name" value="GGDEF"/>
    <property type="match status" value="1"/>
</dbReference>
<feature type="transmembrane region" description="Helical" evidence="3">
    <location>
        <begin position="151"/>
        <end position="171"/>
    </location>
</feature>
<feature type="transmembrane region" description="Helical" evidence="3">
    <location>
        <begin position="92"/>
        <end position="110"/>
    </location>
</feature>
<feature type="transmembrane region" description="Helical" evidence="3">
    <location>
        <begin position="16"/>
        <end position="39"/>
    </location>
</feature>
<dbReference type="InterPro" id="IPR029787">
    <property type="entry name" value="Nucleotide_cyclase"/>
</dbReference>
<protein>
    <recommendedName>
        <fullName evidence="1">diguanylate cyclase</fullName>
        <ecNumber evidence="1">2.7.7.65</ecNumber>
    </recommendedName>
</protein>
<name>A0ABU3SSG2_9ALTE</name>
<evidence type="ECO:0000313" key="6">
    <source>
        <dbReference type="Proteomes" id="UP001247805"/>
    </source>
</evidence>
<proteinExistence type="predicted"/>
<feature type="transmembrane region" description="Helical" evidence="3">
    <location>
        <begin position="177"/>
        <end position="197"/>
    </location>
</feature>